<dbReference type="SUPFAM" id="SSF50978">
    <property type="entry name" value="WD40 repeat-like"/>
    <property type="match status" value="1"/>
</dbReference>
<dbReference type="OrthoDB" id="10249711at2759"/>
<organism evidence="1 2">
    <name type="scientific">Giardia muris</name>
    <dbReference type="NCBI Taxonomy" id="5742"/>
    <lineage>
        <taxon>Eukaryota</taxon>
        <taxon>Metamonada</taxon>
        <taxon>Diplomonadida</taxon>
        <taxon>Hexamitidae</taxon>
        <taxon>Giardiinae</taxon>
        <taxon>Giardia</taxon>
    </lineage>
</organism>
<keyword evidence="2" id="KW-1185">Reference proteome</keyword>
<sequence length="691" mass="76549">MGLTNPLSFELVQHIDIYDAQVHSGEVDEAVEVDSEAVQCGATHPLYPMLYACAAGSTIFLIDLRTGKQHLRIPLRNLGVISDLVFLTPIKRVIYRTALNDDTIVREKVALYNPNFCETFIAFTVRSMPTQASMVFLLDLEANSLYRLGTRSPVCGLAVPLAGVSHRILCSSDAYTRAASNTSDISEAFSPRAYQIEPRSSVPYMVLAIALQSQVIVVTFTVPKPGARLGNMYKLLLQLPPHNTPRPEIAFGGSPRELYVRLDDSLMRYDMGTCGEREEWNRATSEAAAYRELLLQQLQRNGLHSYGVEYFAAYTFVVESMFLPFSQAQAVSWSFRDVIRGAQAKFSAHPFVARQLSLTDSHQFGVERMAVSPLGELIALATRGFIILYHSSKKQIFAILLYPTTHSSQYVDSAKIAEFTLRFMLTEDQGLGKPDVGNIDDFADFFFGDEEPGLKGTPVEPEIPSKPVLNQDVLRQLHASSYLSQSSLLSEISYTAATVGSEQDGAGQTPSGCDPLAYFLNESTVSSYFNGTLQRSMRLLEFLQDHKHMYSIFYSLFEVHTRLGARTEMHQALQGAQKANPVSLLSENTVTMDLRDVIDFAAGQTFCFSPDNALLTLSSLNGTGSPVVWDLPPFESHHVAVVQGRFWTCEFIGNYDLSASNVCSFCSDAWLVMRSLGSQLHILSAPIARSK</sequence>
<gene>
    <name evidence="1" type="ORF">GMRT_10588</name>
</gene>
<reference evidence="1 2" key="1">
    <citation type="submission" date="2019-05" db="EMBL/GenBank/DDBJ databases">
        <title>The compact genome of Giardia muris reveals important steps in the evolution of intestinal protozoan parasites.</title>
        <authorList>
            <person name="Xu F."/>
            <person name="Jimenez-Gonzalez A."/>
            <person name="Einarsson E."/>
            <person name="Astvaldsson A."/>
            <person name="Peirasmaki D."/>
            <person name="Eckmann L."/>
            <person name="Andersson J.O."/>
            <person name="Svard S.G."/>
            <person name="Jerlstrom-Hultqvist J."/>
        </authorList>
    </citation>
    <scope>NUCLEOTIDE SEQUENCE [LARGE SCALE GENOMIC DNA]</scope>
    <source>
        <strain evidence="1 2">Roberts-Thomson</strain>
    </source>
</reference>
<dbReference type="AlphaFoldDB" id="A0A4Z1SYT9"/>
<proteinExistence type="predicted"/>
<protein>
    <submittedName>
        <fullName evidence="1">Uncharacterized protein</fullName>
    </submittedName>
</protein>
<evidence type="ECO:0000313" key="2">
    <source>
        <dbReference type="Proteomes" id="UP000315496"/>
    </source>
</evidence>
<dbReference type="InterPro" id="IPR036322">
    <property type="entry name" value="WD40_repeat_dom_sf"/>
</dbReference>
<accession>A0A4Z1SYT9</accession>
<evidence type="ECO:0000313" key="1">
    <source>
        <dbReference type="EMBL" id="TNJ26833.1"/>
    </source>
</evidence>
<dbReference type="VEuPathDB" id="GiardiaDB:GMRT_10588"/>
<name>A0A4Z1SYT9_GIAMU</name>
<dbReference type="Proteomes" id="UP000315496">
    <property type="component" value="Chromosome 4"/>
</dbReference>
<dbReference type="EMBL" id="VDLU01000004">
    <property type="protein sequence ID" value="TNJ26833.1"/>
    <property type="molecule type" value="Genomic_DNA"/>
</dbReference>
<comment type="caution">
    <text evidence="1">The sequence shown here is derived from an EMBL/GenBank/DDBJ whole genome shotgun (WGS) entry which is preliminary data.</text>
</comment>